<reference evidence="1 2" key="1">
    <citation type="submission" date="2020-08" db="EMBL/GenBank/DDBJ databases">
        <title>Genomic Encyclopedia of Type Strains, Phase IV (KMG-V): Genome sequencing to study the core and pangenomes of soil and plant-associated prokaryotes.</title>
        <authorList>
            <person name="Whitman W."/>
        </authorList>
    </citation>
    <scope>NUCLEOTIDE SEQUENCE [LARGE SCALE GENOMIC DNA]</scope>
    <source>
        <strain evidence="1 2">SEMIA 4013</strain>
    </source>
</reference>
<protein>
    <submittedName>
        <fullName evidence="1">Uncharacterized protein</fullName>
    </submittedName>
</protein>
<evidence type="ECO:0000313" key="1">
    <source>
        <dbReference type="EMBL" id="MBB6205784.1"/>
    </source>
</evidence>
<dbReference type="AlphaFoldDB" id="A0AAW3V5K0"/>
<name>A0AAW3V5K0_9BURK</name>
<dbReference type="RefSeq" id="WP_183801815.1">
    <property type="nucleotide sequence ID" value="NZ_JACIII010000015.1"/>
</dbReference>
<sequence>MIVGARRVIALFLVYGRTFSDEGISHIRKIVDRMLPDSDLQIIVIDNKIDQPYVNTDKPVWEMSGDNTLGEFTGWDHGYEFAKRMLGLNTDDLVLFANDTFFRRNYRDGGVGYMDFFNRPLIEGHDLTKECIGYLDDFPRDVELMGIRYTSWIRSNIFFLPFDVCQKLGKLTFPLPEEEIFSSNHKTFWGPTDKISDNWKAYISSWLFGHSSPEFPEYQLHWHSARQPDRQNFEFFKRKARAILSEHYLAARLHAMNCPIIDTNLFPRLPDRHIAPYYS</sequence>
<proteinExistence type="predicted"/>
<evidence type="ECO:0000313" key="2">
    <source>
        <dbReference type="Proteomes" id="UP000518681"/>
    </source>
</evidence>
<dbReference type="Proteomes" id="UP000518681">
    <property type="component" value="Unassembled WGS sequence"/>
</dbReference>
<accession>A0AAW3V5K0</accession>
<dbReference type="EMBL" id="JACIIK010000014">
    <property type="protein sequence ID" value="MBB6205784.1"/>
    <property type="molecule type" value="Genomic_DNA"/>
</dbReference>
<comment type="caution">
    <text evidence="1">The sequence shown here is derived from an EMBL/GenBank/DDBJ whole genome shotgun (WGS) entry which is preliminary data.</text>
</comment>
<organism evidence="1 2">
    <name type="scientific">Paraburkholderia fungorum</name>
    <dbReference type="NCBI Taxonomy" id="134537"/>
    <lineage>
        <taxon>Bacteria</taxon>
        <taxon>Pseudomonadati</taxon>
        <taxon>Pseudomonadota</taxon>
        <taxon>Betaproteobacteria</taxon>
        <taxon>Burkholderiales</taxon>
        <taxon>Burkholderiaceae</taxon>
        <taxon>Paraburkholderia</taxon>
    </lineage>
</organism>
<gene>
    <name evidence="1" type="ORF">GGD69_006679</name>
</gene>